<dbReference type="AlphaFoldDB" id="A0A0U3SMF3"/>
<keyword evidence="2" id="KW-0233">DNA recombination</keyword>
<proteinExistence type="predicted"/>
<dbReference type="InterPro" id="IPR036162">
    <property type="entry name" value="Resolvase-like_N_sf"/>
</dbReference>
<dbReference type="CDD" id="cd00338">
    <property type="entry name" value="Ser_Recombinase"/>
    <property type="match status" value="1"/>
</dbReference>
<dbReference type="InterPro" id="IPR050639">
    <property type="entry name" value="SSR_resolvase"/>
</dbReference>
<accession>A0A0U3SMF3</accession>
<dbReference type="PANTHER" id="PTHR30461:SF2">
    <property type="entry name" value="SERINE RECOMBINASE PINE-RELATED"/>
    <property type="match status" value="1"/>
</dbReference>
<evidence type="ECO:0000256" key="1">
    <source>
        <dbReference type="ARBA" id="ARBA00023125"/>
    </source>
</evidence>
<evidence type="ECO:0000313" key="4">
    <source>
        <dbReference type="EMBL" id="ALW87348.1"/>
    </source>
</evidence>
<dbReference type="SMART" id="SM00857">
    <property type="entry name" value="Resolvase"/>
    <property type="match status" value="1"/>
</dbReference>
<dbReference type="OrthoDB" id="2290206at2"/>
<reference evidence="4 5" key="1">
    <citation type="submission" date="2015-12" db="EMBL/GenBank/DDBJ databases">
        <authorList>
            <person name="Shamseldin A."/>
            <person name="Moawad H."/>
            <person name="Abd El-Rahim W.M."/>
            <person name="Sadowsky M.J."/>
        </authorList>
    </citation>
    <scope>NUCLEOTIDE SEQUENCE [LARGE SCALE GENOMIC DNA]</scope>
    <source>
        <strain evidence="4 5">DG5B</strain>
    </source>
</reference>
<dbReference type="EMBL" id="CP013909">
    <property type="protein sequence ID" value="ALW87348.1"/>
    <property type="molecule type" value="Genomic_DNA"/>
</dbReference>
<evidence type="ECO:0000313" key="5">
    <source>
        <dbReference type="Proteomes" id="UP000059542"/>
    </source>
</evidence>
<dbReference type="GO" id="GO:0003677">
    <property type="term" value="F:DNA binding"/>
    <property type="evidence" value="ECO:0007669"/>
    <property type="project" value="UniProtKB-KW"/>
</dbReference>
<dbReference type="PROSITE" id="PS51736">
    <property type="entry name" value="RECOMBINASES_3"/>
    <property type="match status" value="1"/>
</dbReference>
<gene>
    <name evidence="4" type="ORF">AUC43_12975</name>
</gene>
<protein>
    <submittedName>
        <fullName evidence="4">Resolvase</fullName>
    </submittedName>
</protein>
<dbReference type="KEGG" id="hyg:AUC43_12975"/>
<dbReference type="SUPFAM" id="SSF53041">
    <property type="entry name" value="Resolvase-like"/>
    <property type="match status" value="1"/>
</dbReference>
<feature type="domain" description="Resolvase/invertase-type recombinase catalytic" evidence="3">
    <location>
        <begin position="3"/>
        <end position="138"/>
    </location>
</feature>
<organism evidence="4 5">
    <name type="scientific">Hymenobacter sedentarius</name>
    <dbReference type="NCBI Taxonomy" id="1411621"/>
    <lineage>
        <taxon>Bacteria</taxon>
        <taxon>Pseudomonadati</taxon>
        <taxon>Bacteroidota</taxon>
        <taxon>Cytophagia</taxon>
        <taxon>Cytophagales</taxon>
        <taxon>Hymenobacteraceae</taxon>
        <taxon>Hymenobacter</taxon>
    </lineage>
</organism>
<dbReference type="Gene3D" id="3.40.50.1390">
    <property type="entry name" value="Resolvase, N-terminal catalytic domain"/>
    <property type="match status" value="1"/>
</dbReference>
<dbReference type="Pfam" id="PF00239">
    <property type="entry name" value="Resolvase"/>
    <property type="match status" value="1"/>
</dbReference>
<dbReference type="RefSeq" id="WP_068198584.1">
    <property type="nucleotide sequence ID" value="NZ_CP013909.1"/>
</dbReference>
<dbReference type="InterPro" id="IPR006119">
    <property type="entry name" value="Resolv_N"/>
</dbReference>
<dbReference type="Proteomes" id="UP000059542">
    <property type="component" value="Chromosome"/>
</dbReference>
<keyword evidence="5" id="KW-1185">Reference proteome</keyword>
<keyword evidence="1" id="KW-0238">DNA-binding</keyword>
<sequence length="222" mass="24202">MKSYVAYYRVSTQKQGQSGLGLEAQQAAVASFVGTHGVIVKEFIEVESGKKDNRTQLVEAIAEAKRSSSVLLIAKLDRLSRNAGFIFQLRDSGVNFQCCDMPDANTLTVGIFAVIAQHERETISKRTKEALAAKKARGFQLGTPANLTPTAIQKGKAIRLQNASTNKANVQAASVIRDKVALGWTLRKVADHLNTHGYRTRTDKAFTSVQVMRLATPKTPAQ</sequence>
<evidence type="ECO:0000259" key="3">
    <source>
        <dbReference type="PROSITE" id="PS51736"/>
    </source>
</evidence>
<evidence type="ECO:0000256" key="2">
    <source>
        <dbReference type="ARBA" id="ARBA00023172"/>
    </source>
</evidence>
<name>A0A0U3SMF3_9BACT</name>
<dbReference type="PANTHER" id="PTHR30461">
    <property type="entry name" value="DNA-INVERTASE FROM LAMBDOID PROPHAGE"/>
    <property type="match status" value="1"/>
</dbReference>
<dbReference type="GO" id="GO:0000150">
    <property type="term" value="F:DNA strand exchange activity"/>
    <property type="evidence" value="ECO:0007669"/>
    <property type="project" value="InterPro"/>
</dbReference>